<proteinExistence type="predicted"/>
<evidence type="ECO:0000313" key="1">
    <source>
        <dbReference type="EMBL" id="KIP63357.1"/>
    </source>
</evidence>
<protein>
    <submittedName>
        <fullName evidence="1">Uncharacterized protein</fullName>
    </submittedName>
</protein>
<gene>
    <name evidence="1" type="ORF">ST44_03585</name>
</gene>
<evidence type="ECO:0000313" key="2">
    <source>
        <dbReference type="Proteomes" id="UP000032046"/>
    </source>
</evidence>
<name>A0A0D0J172_9BACT</name>
<organism evidence="1 2">
    <name type="scientific">Prevotella pectinovora</name>
    <dbReference type="NCBI Taxonomy" id="1602169"/>
    <lineage>
        <taxon>Bacteria</taxon>
        <taxon>Pseudomonadati</taxon>
        <taxon>Bacteroidota</taxon>
        <taxon>Bacteroidia</taxon>
        <taxon>Bacteroidales</taxon>
        <taxon>Prevotellaceae</taxon>
        <taxon>Prevotella</taxon>
    </lineage>
</organism>
<comment type="caution">
    <text evidence="1">The sequence shown here is derived from an EMBL/GenBank/DDBJ whole genome shotgun (WGS) entry which is preliminary data.</text>
</comment>
<sequence>MNAIALIAAKALPALSGSSLTYNPEKNVFLTCGYTSAAGNTYYKAIRISDRLAVYYNIGQGHTHTFLNGITLFGWDGKKARIIAQKSWGGYNWRVFSEFFAKEQSILMLKDFLIGQAKALGQRISEHQILSFSKEIIEQTQRKMLA</sequence>
<dbReference type="EMBL" id="JXQK01000043">
    <property type="protein sequence ID" value="KIP63357.1"/>
    <property type="molecule type" value="Genomic_DNA"/>
</dbReference>
<dbReference type="STRING" id="1602171.ST44_03585"/>
<accession>A0A0D0J172</accession>
<keyword evidence="2" id="KW-1185">Reference proteome</keyword>
<dbReference type="Proteomes" id="UP000032046">
    <property type="component" value="Unassembled WGS sequence"/>
</dbReference>
<dbReference type="RefSeq" id="WP_042518165.1">
    <property type="nucleotide sequence ID" value="NZ_JXQK01000043.1"/>
</dbReference>
<reference evidence="1 2" key="1">
    <citation type="submission" date="2015-01" db="EMBL/GenBank/DDBJ databases">
        <title>Comparative genomics of non-oral Prevotella species.</title>
        <authorList>
            <person name="Accetto T."/>
            <person name="Nograsek B."/>
            <person name="Avgustin G."/>
        </authorList>
    </citation>
    <scope>NUCLEOTIDE SEQUENCE [LARGE SCALE GENOMIC DNA]</scope>
    <source>
        <strain evidence="1 2">P5-119</strain>
    </source>
</reference>
<dbReference type="AlphaFoldDB" id="A0A0D0J172"/>